<dbReference type="EMBL" id="MU864954">
    <property type="protein sequence ID" value="KAK4463881.1"/>
    <property type="molecule type" value="Genomic_DNA"/>
</dbReference>
<proteinExistence type="predicted"/>
<dbReference type="Proteomes" id="UP001321749">
    <property type="component" value="Unassembled WGS sequence"/>
</dbReference>
<reference evidence="2" key="1">
    <citation type="journal article" date="2023" name="Mol. Phylogenet. Evol.">
        <title>Genome-scale phylogeny and comparative genomics of the fungal order Sordariales.</title>
        <authorList>
            <person name="Hensen N."/>
            <person name="Bonometti L."/>
            <person name="Westerberg I."/>
            <person name="Brannstrom I.O."/>
            <person name="Guillou S."/>
            <person name="Cros-Aarteil S."/>
            <person name="Calhoun S."/>
            <person name="Haridas S."/>
            <person name="Kuo A."/>
            <person name="Mondo S."/>
            <person name="Pangilinan J."/>
            <person name="Riley R."/>
            <person name="LaButti K."/>
            <person name="Andreopoulos B."/>
            <person name="Lipzen A."/>
            <person name="Chen C."/>
            <person name="Yan M."/>
            <person name="Daum C."/>
            <person name="Ng V."/>
            <person name="Clum A."/>
            <person name="Steindorff A."/>
            <person name="Ohm R.A."/>
            <person name="Martin F."/>
            <person name="Silar P."/>
            <person name="Natvig D.O."/>
            <person name="Lalanne C."/>
            <person name="Gautier V."/>
            <person name="Ament-Velasquez S.L."/>
            <person name="Kruys A."/>
            <person name="Hutchinson M.I."/>
            <person name="Powell A.J."/>
            <person name="Barry K."/>
            <person name="Miller A.N."/>
            <person name="Grigoriev I.V."/>
            <person name="Debuchy R."/>
            <person name="Gladieux P."/>
            <person name="Hiltunen Thoren M."/>
            <person name="Johannesson H."/>
        </authorList>
    </citation>
    <scope>NUCLEOTIDE SEQUENCE</scope>
    <source>
        <strain evidence="2">PSN324</strain>
    </source>
</reference>
<dbReference type="PANTHER" id="PTHR21310">
    <property type="entry name" value="AMINOGLYCOSIDE PHOSPHOTRANSFERASE-RELATED-RELATED"/>
    <property type="match status" value="1"/>
</dbReference>
<gene>
    <name evidence="2" type="ORF">QBC42DRAFT_322359</name>
</gene>
<feature type="domain" description="Aminoglycoside phosphotransferase" evidence="1">
    <location>
        <begin position="41"/>
        <end position="186"/>
    </location>
</feature>
<sequence length="308" mass="35155">MASREQVNLSFVRAKTSIRCISNEEARRLTDSKTLADAWITLSEAELSSLAREVALAIKQLRRLANVRMVPRTHPGEHLNLVRSFIFEGFDFSDARHQERNSSIFRELARAAGMVGPIENMFFLKMPSFAPFTFTHGDLRAENIIVDIKTRTLACIAGWQSAEYAPVFWEYACLLWDDPSHDDGSVRSLRPATADRVSRDRRWKGLLRAEVRRHEEGVDLLQAGNWVKAVGIFRRRRYLLPRRMDSVLRYLDSDSNEFDYDELEAEYYGGLDVIPEEKVQTPEGGGAVPGVRARKGIKGFFDAVKNRC</sequence>
<organism evidence="2 3">
    <name type="scientific">Cladorrhinum samala</name>
    <dbReference type="NCBI Taxonomy" id="585594"/>
    <lineage>
        <taxon>Eukaryota</taxon>
        <taxon>Fungi</taxon>
        <taxon>Dikarya</taxon>
        <taxon>Ascomycota</taxon>
        <taxon>Pezizomycotina</taxon>
        <taxon>Sordariomycetes</taxon>
        <taxon>Sordariomycetidae</taxon>
        <taxon>Sordariales</taxon>
        <taxon>Podosporaceae</taxon>
        <taxon>Cladorrhinum</taxon>
    </lineage>
</organism>
<dbReference type="PANTHER" id="PTHR21310:SF39">
    <property type="entry name" value="AMINOGLYCOSIDE PHOSPHOTRANSFERASE DOMAIN-CONTAINING PROTEIN"/>
    <property type="match status" value="1"/>
</dbReference>
<name>A0AAV9HXL5_9PEZI</name>
<dbReference type="InterPro" id="IPR011009">
    <property type="entry name" value="Kinase-like_dom_sf"/>
</dbReference>
<protein>
    <recommendedName>
        <fullName evidence="1">Aminoglycoside phosphotransferase domain-containing protein</fullName>
    </recommendedName>
</protein>
<dbReference type="InterPro" id="IPR002575">
    <property type="entry name" value="Aminoglycoside_PTrfase"/>
</dbReference>
<dbReference type="SUPFAM" id="SSF56112">
    <property type="entry name" value="Protein kinase-like (PK-like)"/>
    <property type="match status" value="1"/>
</dbReference>
<evidence type="ECO:0000313" key="2">
    <source>
        <dbReference type="EMBL" id="KAK4463881.1"/>
    </source>
</evidence>
<evidence type="ECO:0000313" key="3">
    <source>
        <dbReference type="Proteomes" id="UP001321749"/>
    </source>
</evidence>
<dbReference type="AlphaFoldDB" id="A0AAV9HXL5"/>
<dbReference type="Pfam" id="PF01636">
    <property type="entry name" value="APH"/>
    <property type="match status" value="1"/>
</dbReference>
<evidence type="ECO:0000259" key="1">
    <source>
        <dbReference type="Pfam" id="PF01636"/>
    </source>
</evidence>
<accession>A0AAV9HXL5</accession>
<dbReference type="Gene3D" id="3.90.1200.10">
    <property type="match status" value="1"/>
</dbReference>
<comment type="caution">
    <text evidence="2">The sequence shown here is derived from an EMBL/GenBank/DDBJ whole genome shotgun (WGS) entry which is preliminary data.</text>
</comment>
<dbReference type="InterPro" id="IPR051678">
    <property type="entry name" value="AGP_Transferase"/>
</dbReference>
<keyword evidence="3" id="KW-1185">Reference proteome</keyword>
<reference evidence="2" key="2">
    <citation type="submission" date="2023-06" db="EMBL/GenBank/DDBJ databases">
        <authorList>
            <consortium name="Lawrence Berkeley National Laboratory"/>
            <person name="Mondo S.J."/>
            <person name="Hensen N."/>
            <person name="Bonometti L."/>
            <person name="Westerberg I."/>
            <person name="Brannstrom I.O."/>
            <person name="Guillou S."/>
            <person name="Cros-Aarteil S."/>
            <person name="Calhoun S."/>
            <person name="Haridas S."/>
            <person name="Kuo A."/>
            <person name="Pangilinan J."/>
            <person name="Riley R."/>
            <person name="Labutti K."/>
            <person name="Andreopoulos B."/>
            <person name="Lipzen A."/>
            <person name="Chen C."/>
            <person name="Yanf M."/>
            <person name="Daum C."/>
            <person name="Ng V."/>
            <person name="Clum A."/>
            <person name="Steindorff A."/>
            <person name="Ohm R."/>
            <person name="Martin F."/>
            <person name="Silar P."/>
            <person name="Natvig D."/>
            <person name="Lalanne C."/>
            <person name="Gautier V."/>
            <person name="Ament-Velasquez S.L."/>
            <person name="Kruys A."/>
            <person name="Hutchinson M.I."/>
            <person name="Powell A.J."/>
            <person name="Barry K."/>
            <person name="Miller A.N."/>
            <person name="Grigoriev I.V."/>
            <person name="Debuchy R."/>
            <person name="Gladieux P."/>
            <person name="Thoren M.H."/>
            <person name="Johannesson H."/>
        </authorList>
    </citation>
    <scope>NUCLEOTIDE SEQUENCE</scope>
    <source>
        <strain evidence="2">PSN324</strain>
    </source>
</reference>